<evidence type="ECO:0000313" key="3">
    <source>
        <dbReference type="EMBL" id="HJC25685.1"/>
    </source>
</evidence>
<feature type="transmembrane region" description="Helical" evidence="2">
    <location>
        <begin position="253"/>
        <end position="271"/>
    </location>
</feature>
<dbReference type="InterPro" id="IPR046062">
    <property type="entry name" value="DUF6020"/>
</dbReference>
<feature type="transmembrane region" description="Helical" evidence="2">
    <location>
        <begin position="578"/>
        <end position="602"/>
    </location>
</feature>
<dbReference type="Pfam" id="PF19484">
    <property type="entry name" value="DUF6020"/>
    <property type="match status" value="1"/>
</dbReference>
<feature type="transmembrane region" description="Helical" evidence="2">
    <location>
        <begin position="21"/>
        <end position="46"/>
    </location>
</feature>
<feature type="transmembrane region" description="Helical" evidence="2">
    <location>
        <begin position="636"/>
        <end position="655"/>
    </location>
</feature>
<evidence type="ECO:0000313" key="4">
    <source>
        <dbReference type="Proteomes" id="UP000823891"/>
    </source>
</evidence>
<comment type="caution">
    <text evidence="3">The sequence shown here is derived from an EMBL/GenBank/DDBJ whole genome shotgun (WGS) entry which is preliminary data.</text>
</comment>
<proteinExistence type="predicted"/>
<feature type="transmembrane region" description="Helical" evidence="2">
    <location>
        <begin position="398"/>
        <end position="420"/>
    </location>
</feature>
<feature type="transmembrane region" description="Helical" evidence="2">
    <location>
        <begin position="609"/>
        <end position="630"/>
    </location>
</feature>
<dbReference type="Proteomes" id="UP000823891">
    <property type="component" value="Unassembled WGS sequence"/>
</dbReference>
<feature type="compositionally biased region" description="Basic and acidic residues" evidence="1">
    <location>
        <begin position="1"/>
        <end position="17"/>
    </location>
</feature>
<feature type="transmembrane region" description="Helical" evidence="2">
    <location>
        <begin position="184"/>
        <end position="209"/>
    </location>
</feature>
<organism evidence="3 4">
    <name type="scientific">Candidatus Eisenbergiella merdavium</name>
    <dbReference type="NCBI Taxonomy" id="2838551"/>
    <lineage>
        <taxon>Bacteria</taxon>
        <taxon>Bacillati</taxon>
        <taxon>Bacillota</taxon>
        <taxon>Clostridia</taxon>
        <taxon>Lachnospirales</taxon>
        <taxon>Lachnospiraceae</taxon>
        <taxon>Eisenbergiella</taxon>
    </lineage>
</organism>
<feature type="transmembrane region" description="Helical" evidence="2">
    <location>
        <begin position="58"/>
        <end position="76"/>
    </location>
</feature>
<feature type="transmembrane region" description="Helical" evidence="2">
    <location>
        <begin position="127"/>
        <end position="143"/>
    </location>
</feature>
<evidence type="ECO:0000256" key="2">
    <source>
        <dbReference type="SAM" id="Phobius"/>
    </source>
</evidence>
<dbReference type="EMBL" id="DWWS01000069">
    <property type="protein sequence ID" value="HJC25685.1"/>
    <property type="molecule type" value="Genomic_DNA"/>
</dbReference>
<sequence length="665" mass="74136">MTEKSGMQPERKTDKKTGRSPLPKAGGSALCFAAAFAVTLFGVLFLPQMLLSEGRGLGFSNSFLSVAVFLLAFPAVRHTVEELTEEAGAQKGRERAVTLVLSFGFVLACTVGSRLEAEGYLLLTDRGLWLSLPFLTLFCAALLERLYGLLEKRGQEAGSDTENRSPFRKSLLSRWESLSVPKRWLFIFLFFLLVWGIVLLAVWPGFFVYDAQEEFNQVAQRRFTTHHPLLHVLLLGGIVSAGNKLFGSYNAGIACYMLFQMTVLSLCFTWVTDFLRKKGAPRWLRAAGTAYFAFFPVIQMYVLCSAKDTLYSAAMLAVILLLLQAGACRGDEACRKGEAYRKDEACRDERFFSKKGNMAALGGCLCLMALMRHNGLYILILLIPVMAALAGKGLRKRAVLTGLLALLLTLGANAGLKAAFSAQDTENQEMLTVPIQQLARTWTLSPESFSDAEEETLFSFLPQEALERYSPKVSDNVKIAFNNTAYREDSASFWRLWLSVGLKAPASYLNAWLLTSYGFWYPDAVLDGYQGNTVFTFTYGESSYFGYETELPGQRRSFLPWLDRLFEKMSLELFQQRLPVVSMLFSPGFLFWVYAAGIGFLLRKGRIRPAAAFLPAGLNWLTVLLGPMSLVRYVLILWFALPVLALVVSGGKLCYTNTTISEERN</sequence>
<keyword evidence="2" id="KW-0812">Transmembrane</keyword>
<name>A0A9D2NJ63_9FIRM</name>
<keyword evidence="2" id="KW-1133">Transmembrane helix</keyword>
<evidence type="ECO:0000256" key="1">
    <source>
        <dbReference type="SAM" id="MobiDB-lite"/>
    </source>
</evidence>
<feature type="region of interest" description="Disordered" evidence="1">
    <location>
        <begin position="1"/>
        <end position="21"/>
    </location>
</feature>
<reference evidence="3" key="2">
    <citation type="submission" date="2021-04" db="EMBL/GenBank/DDBJ databases">
        <authorList>
            <person name="Gilroy R."/>
        </authorList>
    </citation>
    <scope>NUCLEOTIDE SEQUENCE</scope>
    <source>
        <strain evidence="3">USAMLcec2-132</strain>
    </source>
</reference>
<feature type="transmembrane region" description="Helical" evidence="2">
    <location>
        <begin position="310"/>
        <end position="327"/>
    </location>
</feature>
<protein>
    <submittedName>
        <fullName evidence="3">Uncharacterized protein</fullName>
    </submittedName>
</protein>
<accession>A0A9D2NJ63</accession>
<gene>
    <name evidence="3" type="ORF">H9761_18650</name>
</gene>
<keyword evidence="2" id="KW-0472">Membrane</keyword>
<feature type="transmembrane region" description="Helical" evidence="2">
    <location>
        <begin position="96"/>
        <end position="115"/>
    </location>
</feature>
<dbReference type="AlphaFoldDB" id="A0A9D2NJ63"/>
<reference evidence="3" key="1">
    <citation type="journal article" date="2021" name="PeerJ">
        <title>Extensive microbial diversity within the chicken gut microbiome revealed by metagenomics and culture.</title>
        <authorList>
            <person name="Gilroy R."/>
            <person name="Ravi A."/>
            <person name="Getino M."/>
            <person name="Pursley I."/>
            <person name="Horton D.L."/>
            <person name="Alikhan N.F."/>
            <person name="Baker D."/>
            <person name="Gharbi K."/>
            <person name="Hall N."/>
            <person name="Watson M."/>
            <person name="Adriaenssens E.M."/>
            <person name="Foster-Nyarko E."/>
            <person name="Jarju S."/>
            <person name="Secka A."/>
            <person name="Antonio M."/>
            <person name="Oren A."/>
            <person name="Chaudhuri R.R."/>
            <person name="La Ragione R."/>
            <person name="Hildebrand F."/>
            <person name="Pallen M.J."/>
        </authorList>
    </citation>
    <scope>NUCLEOTIDE SEQUENCE</scope>
    <source>
        <strain evidence="3">USAMLcec2-132</strain>
    </source>
</reference>
<feature type="transmembrane region" description="Helical" evidence="2">
    <location>
        <begin position="283"/>
        <end position="303"/>
    </location>
</feature>